<keyword evidence="1" id="KW-0602">Photosynthesis</keyword>
<dbReference type="RefSeq" id="WP_311707763.1">
    <property type="nucleotide sequence ID" value="NZ_JAVREL010000022.1"/>
</dbReference>
<dbReference type="Pfam" id="PF13460">
    <property type="entry name" value="NAD_binding_10"/>
    <property type="match status" value="1"/>
</dbReference>
<gene>
    <name evidence="4" type="ORF">RM590_29270</name>
</gene>
<evidence type="ECO:0000256" key="1">
    <source>
        <dbReference type="ARBA" id="ARBA00022531"/>
    </source>
</evidence>
<dbReference type="InterPro" id="IPR016040">
    <property type="entry name" value="NAD(P)-bd_dom"/>
</dbReference>
<dbReference type="Gene3D" id="3.40.50.720">
    <property type="entry name" value="NAD(P)-binding Rossmann-like Domain"/>
    <property type="match status" value="1"/>
</dbReference>
<comment type="caution">
    <text evidence="4">The sequence shown here is derived from an EMBL/GenBank/DDBJ whole genome shotgun (WGS) entry which is preliminary data.</text>
</comment>
<evidence type="ECO:0000259" key="3">
    <source>
        <dbReference type="Pfam" id="PF13460"/>
    </source>
</evidence>
<protein>
    <submittedName>
        <fullName evidence="4">NAD(P)H-binding protein</fullName>
    </submittedName>
</protein>
<dbReference type="PANTHER" id="PTHR47128:SF2">
    <property type="entry name" value="PROTEIN HIGH CHLOROPHYLL FLUORESCENCE PHENOTYPE 244, CHLOROPLASTIC"/>
    <property type="match status" value="1"/>
</dbReference>
<dbReference type="Proteomes" id="UP001183246">
    <property type="component" value="Unassembled WGS sequence"/>
</dbReference>
<dbReference type="SUPFAM" id="SSF51735">
    <property type="entry name" value="NAD(P)-binding Rossmann-fold domains"/>
    <property type="match status" value="1"/>
</dbReference>
<dbReference type="EMBL" id="JAVREL010000022">
    <property type="protein sequence ID" value="MDT0346642.1"/>
    <property type="molecule type" value="Genomic_DNA"/>
</dbReference>
<evidence type="ECO:0000256" key="2">
    <source>
        <dbReference type="ARBA" id="ARBA00023276"/>
    </source>
</evidence>
<dbReference type="PANTHER" id="PTHR47128">
    <property type="match status" value="1"/>
</dbReference>
<name>A0ABU2MYB4_9ACTN</name>
<sequence length="255" mass="27506">MKSAILVTGGTGTLGREVVRRLLEDEQEVRVLSRGGRPEGDRLPIEWFRGDLKTGEGLEAALTGADVVVHCATTVGARSDVEMTRRLTEAARRTGEPHLVYISIVGVDRLPGVQFCRAKVECERLVEESGLPWTVLRATQFHSLIAGAVKAQRWLPVLITLGGGVRLQPVAEREAGERLAQLAAGPPAGRVEDLAGPEIRTARELTRAAARARGVHRPVVGVRLPGKAFRAARDGALLAPEHAVGRVGFEEYVRS</sequence>
<keyword evidence="5" id="KW-1185">Reference proteome</keyword>
<dbReference type="InterPro" id="IPR044256">
    <property type="entry name" value="HCF244-like"/>
</dbReference>
<reference evidence="5" key="1">
    <citation type="submission" date="2023-07" db="EMBL/GenBank/DDBJ databases">
        <title>30 novel species of actinomycetes from the DSMZ collection.</title>
        <authorList>
            <person name="Nouioui I."/>
        </authorList>
    </citation>
    <scope>NUCLEOTIDE SEQUENCE [LARGE SCALE GENOMIC DNA]</scope>
    <source>
        <strain evidence="5">DSM 44938</strain>
    </source>
</reference>
<evidence type="ECO:0000313" key="4">
    <source>
        <dbReference type="EMBL" id="MDT0346642.1"/>
    </source>
</evidence>
<feature type="domain" description="NAD(P)-binding" evidence="3">
    <location>
        <begin position="9"/>
        <end position="142"/>
    </location>
</feature>
<evidence type="ECO:0000313" key="5">
    <source>
        <dbReference type="Proteomes" id="UP001183246"/>
    </source>
</evidence>
<proteinExistence type="predicted"/>
<dbReference type="InterPro" id="IPR036291">
    <property type="entry name" value="NAD(P)-bd_dom_sf"/>
</dbReference>
<accession>A0ABU2MYB4</accession>
<keyword evidence="2" id="KW-0604">Photosystem II</keyword>
<organism evidence="4 5">
    <name type="scientific">Streptomyces litchfieldiae</name>
    <dbReference type="NCBI Taxonomy" id="3075543"/>
    <lineage>
        <taxon>Bacteria</taxon>
        <taxon>Bacillati</taxon>
        <taxon>Actinomycetota</taxon>
        <taxon>Actinomycetes</taxon>
        <taxon>Kitasatosporales</taxon>
        <taxon>Streptomycetaceae</taxon>
        <taxon>Streptomyces</taxon>
    </lineage>
</organism>